<evidence type="ECO:0000256" key="7">
    <source>
        <dbReference type="ARBA" id="ARBA00023204"/>
    </source>
</evidence>
<dbReference type="InterPro" id="IPR036322">
    <property type="entry name" value="WD40_repeat_dom_sf"/>
</dbReference>
<dbReference type="AlphaFoldDB" id="A0AAD6UCB6"/>
<proteinExistence type="inferred from homology"/>
<dbReference type="GO" id="GO:0006334">
    <property type="term" value="P:nucleosome assembly"/>
    <property type="evidence" value="ECO:0007669"/>
    <property type="project" value="TreeGrafter"/>
</dbReference>
<evidence type="ECO:0000256" key="2">
    <source>
        <dbReference type="ARBA" id="ARBA00007306"/>
    </source>
</evidence>
<protein>
    <submittedName>
        <fullName evidence="11">WD40-repeat-containing domain protein</fullName>
    </submittedName>
</protein>
<dbReference type="SUPFAM" id="SSF50978">
    <property type="entry name" value="WD40 repeat-like"/>
    <property type="match status" value="1"/>
</dbReference>
<dbReference type="PROSITE" id="PS50294">
    <property type="entry name" value="WD_REPEATS_REGION"/>
    <property type="match status" value="1"/>
</dbReference>
<evidence type="ECO:0000313" key="11">
    <source>
        <dbReference type="EMBL" id="KAJ7092865.1"/>
    </source>
</evidence>
<evidence type="ECO:0000256" key="1">
    <source>
        <dbReference type="ARBA" id="ARBA00004123"/>
    </source>
</evidence>
<evidence type="ECO:0000256" key="4">
    <source>
        <dbReference type="ARBA" id="ARBA00022737"/>
    </source>
</evidence>
<dbReference type="GO" id="GO:0006281">
    <property type="term" value="P:DNA repair"/>
    <property type="evidence" value="ECO:0007669"/>
    <property type="project" value="UniProtKB-KW"/>
</dbReference>
<dbReference type="GO" id="GO:0005634">
    <property type="term" value="C:nucleus"/>
    <property type="evidence" value="ECO:0007669"/>
    <property type="project" value="UniProtKB-SubCell"/>
</dbReference>
<dbReference type="InterPro" id="IPR001680">
    <property type="entry name" value="WD40_rpt"/>
</dbReference>
<accession>A0AAD6UCB6</accession>
<evidence type="ECO:0000313" key="12">
    <source>
        <dbReference type="Proteomes" id="UP001222325"/>
    </source>
</evidence>
<evidence type="ECO:0000256" key="5">
    <source>
        <dbReference type="ARBA" id="ARBA00022763"/>
    </source>
</evidence>
<dbReference type="Pfam" id="PF24105">
    <property type="entry name" value="Beta-prop_CAF1B_HIR1"/>
    <property type="match status" value="1"/>
</dbReference>
<dbReference type="PROSITE" id="PS50082">
    <property type="entry name" value="WD_REPEATS_2"/>
    <property type="match status" value="1"/>
</dbReference>
<evidence type="ECO:0000256" key="6">
    <source>
        <dbReference type="ARBA" id="ARBA00022853"/>
    </source>
</evidence>
<keyword evidence="7" id="KW-0234">DNA repair</keyword>
<dbReference type="InterPro" id="IPR015943">
    <property type="entry name" value="WD40/YVTN_repeat-like_dom_sf"/>
</dbReference>
<evidence type="ECO:0000256" key="9">
    <source>
        <dbReference type="PROSITE-ProRule" id="PRU00221"/>
    </source>
</evidence>
<evidence type="ECO:0000256" key="8">
    <source>
        <dbReference type="ARBA" id="ARBA00023242"/>
    </source>
</evidence>
<evidence type="ECO:0000259" key="10">
    <source>
        <dbReference type="Pfam" id="PF24105"/>
    </source>
</evidence>
<sequence>MRFRTLEIRWHDSKPISSCEFQPMPFKKARPASLAAQAYRLATAGEDNHVRVWMVHPNISQDSDPAQPPPRPARVEYLATLSRHSAAVNVVRWSPSGELIASAGDDGMVIIWAPSASPQASTYGSDLSAEDLQHEKEYWKPRTTFRCTTMQVYDLAWSPTGAARRQHGQHCARISPLLKRIVPKTLSKNGGGTDFSLVSVRTSPAHLNATSHSQLSR</sequence>
<dbReference type="Proteomes" id="UP001222325">
    <property type="component" value="Unassembled WGS sequence"/>
</dbReference>
<feature type="domain" description="CAF1B/HIR1 beta-propeller" evidence="10">
    <location>
        <begin position="1"/>
        <end position="161"/>
    </location>
</feature>
<dbReference type="PANTHER" id="PTHR15271">
    <property type="entry name" value="CHROMATIN ASSEMBLY FACTOR 1 SUBUNIT B"/>
    <property type="match status" value="1"/>
</dbReference>
<dbReference type="PANTHER" id="PTHR15271:SF4">
    <property type="entry name" value="CHROMATIN ASSEMBLY FACTOR 1 SUBUNIT B"/>
    <property type="match status" value="1"/>
</dbReference>
<dbReference type="GO" id="GO:0033186">
    <property type="term" value="C:CAF-1 complex"/>
    <property type="evidence" value="ECO:0007669"/>
    <property type="project" value="TreeGrafter"/>
</dbReference>
<organism evidence="11 12">
    <name type="scientific">Mycena belliarum</name>
    <dbReference type="NCBI Taxonomy" id="1033014"/>
    <lineage>
        <taxon>Eukaryota</taxon>
        <taxon>Fungi</taxon>
        <taxon>Dikarya</taxon>
        <taxon>Basidiomycota</taxon>
        <taxon>Agaricomycotina</taxon>
        <taxon>Agaricomycetes</taxon>
        <taxon>Agaricomycetidae</taxon>
        <taxon>Agaricales</taxon>
        <taxon>Marasmiineae</taxon>
        <taxon>Mycenaceae</taxon>
        <taxon>Mycena</taxon>
    </lineage>
</organism>
<dbReference type="EMBL" id="JARJCN010000017">
    <property type="protein sequence ID" value="KAJ7092865.1"/>
    <property type="molecule type" value="Genomic_DNA"/>
</dbReference>
<comment type="similarity">
    <text evidence="2">Belongs to the WD repeat HIR1 family.</text>
</comment>
<name>A0AAD6UCB6_9AGAR</name>
<keyword evidence="3 9" id="KW-0853">WD repeat</keyword>
<comment type="caution">
    <text evidence="11">The sequence shown here is derived from an EMBL/GenBank/DDBJ whole genome shotgun (WGS) entry which is preliminary data.</text>
</comment>
<feature type="repeat" description="WD" evidence="9">
    <location>
        <begin position="81"/>
        <end position="112"/>
    </location>
</feature>
<keyword evidence="12" id="KW-1185">Reference proteome</keyword>
<dbReference type="InterPro" id="IPR045145">
    <property type="entry name" value="PTHR15271"/>
</dbReference>
<keyword evidence="5" id="KW-0227">DNA damage</keyword>
<reference evidence="11" key="1">
    <citation type="submission" date="2023-03" db="EMBL/GenBank/DDBJ databases">
        <title>Massive genome expansion in bonnet fungi (Mycena s.s.) driven by repeated elements and novel gene families across ecological guilds.</title>
        <authorList>
            <consortium name="Lawrence Berkeley National Laboratory"/>
            <person name="Harder C.B."/>
            <person name="Miyauchi S."/>
            <person name="Viragh M."/>
            <person name="Kuo A."/>
            <person name="Thoen E."/>
            <person name="Andreopoulos B."/>
            <person name="Lu D."/>
            <person name="Skrede I."/>
            <person name="Drula E."/>
            <person name="Henrissat B."/>
            <person name="Morin E."/>
            <person name="Kohler A."/>
            <person name="Barry K."/>
            <person name="LaButti K."/>
            <person name="Morin E."/>
            <person name="Salamov A."/>
            <person name="Lipzen A."/>
            <person name="Mereny Z."/>
            <person name="Hegedus B."/>
            <person name="Baldrian P."/>
            <person name="Stursova M."/>
            <person name="Weitz H."/>
            <person name="Taylor A."/>
            <person name="Grigoriev I.V."/>
            <person name="Nagy L.G."/>
            <person name="Martin F."/>
            <person name="Kauserud H."/>
        </authorList>
    </citation>
    <scope>NUCLEOTIDE SEQUENCE</scope>
    <source>
        <strain evidence="11">CBHHK173m</strain>
    </source>
</reference>
<dbReference type="Gene3D" id="2.130.10.10">
    <property type="entry name" value="YVTN repeat-like/Quinoprotein amine dehydrogenase"/>
    <property type="match status" value="1"/>
</dbReference>
<keyword evidence="6" id="KW-0156">Chromatin regulator</keyword>
<keyword evidence="8" id="KW-0539">Nucleus</keyword>
<dbReference type="InterPro" id="IPR055410">
    <property type="entry name" value="Beta-prop_CAF1B_HIR1"/>
</dbReference>
<dbReference type="GO" id="GO:0006335">
    <property type="term" value="P:DNA replication-dependent chromatin assembly"/>
    <property type="evidence" value="ECO:0007669"/>
    <property type="project" value="InterPro"/>
</dbReference>
<keyword evidence="4" id="KW-0677">Repeat</keyword>
<gene>
    <name evidence="11" type="ORF">B0H15DRAFT_947683</name>
</gene>
<comment type="subcellular location">
    <subcellularLocation>
        <location evidence="1">Nucleus</location>
    </subcellularLocation>
</comment>
<evidence type="ECO:0000256" key="3">
    <source>
        <dbReference type="ARBA" id="ARBA00022574"/>
    </source>
</evidence>
<dbReference type="SMART" id="SM00320">
    <property type="entry name" value="WD40"/>
    <property type="match status" value="2"/>
</dbReference>